<dbReference type="AlphaFoldDB" id="A0A4U9U739"/>
<dbReference type="EMBL" id="LR590484">
    <property type="protein sequence ID" value="VTR28283.1"/>
    <property type="molecule type" value="Genomic_DNA"/>
</dbReference>
<protein>
    <submittedName>
        <fullName evidence="3">NIPSNAP</fullName>
    </submittedName>
</protein>
<dbReference type="InterPro" id="IPR012577">
    <property type="entry name" value="NIPSNAP"/>
</dbReference>
<proteinExistence type="predicted"/>
<dbReference type="Gene3D" id="3.30.70.100">
    <property type="match status" value="2"/>
</dbReference>
<name>A0A4U9U739_9SPHI</name>
<evidence type="ECO:0000256" key="1">
    <source>
        <dbReference type="SAM" id="SignalP"/>
    </source>
</evidence>
<evidence type="ECO:0000313" key="3">
    <source>
        <dbReference type="EMBL" id="VTR28283.1"/>
    </source>
</evidence>
<sequence length="263" mass="30265">MLNMIRPKNQRNWMLILLIFISIQSSCFARAATTYFQLKVYHFQTIEQEQVIDRFLEKAYLPAMHKLGFKEIAVFKPIDNNDKADKLVYVLSASATLEKYASLDVDILKDKQYLESGKEYLDAAHNQPPYSRIETILMKAFEGMPFLALPKLSAVKSERVYELRSYEAPTEKLSANKISMFNNGEIDIFNKLDFNAVFYGQVIAGSTMPNLIYLTTFENMTARDAHWKAFGPLYKPMADMPQYQNNVSKNVTILCRPTAYSDI</sequence>
<dbReference type="Proteomes" id="UP000308196">
    <property type="component" value="Chromosome"/>
</dbReference>
<keyword evidence="1" id="KW-0732">Signal</keyword>
<feature type="domain" description="NIPSNAP" evidence="2">
    <location>
        <begin position="161"/>
        <end position="261"/>
    </location>
</feature>
<organism evidence="3 4">
    <name type="scientific">Sphingobacterium thalpophilum</name>
    <dbReference type="NCBI Taxonomy" id="259"/>
    <lineage>
        <taxon>Bacteria</taxon>
        <taxon>Pseudomonadati</taxon>
        <taxon>Bacteroidota</taxon>
        <taxon>Sphingobacteriia</taxon>
        <taxon>Sphingobacteriales</taxon>
        <taxon>Sphingobacteriaceae</taxon>
        <taxon>Sphingobacterium</taxon>
    </lineage>
</organism>
<dbReference type="KEGG" id="stha:NCTC11429_00165"/>
<evidence type="ECO:0000259" key="2">
    <source>
        <dbReference type="Pfam" id="PF07978"/>
    </source>
</evidence>
<dbReference type="Pfam" id="PF07978">
    <property type="entry name" value="NIPSNAP"/>
    <property type="match status" value="1"/>
</dbReference>
<feature type="chain" id="PRO_5020393838" evidence="1">
    <location>
        <begin position="32"/>
        <end position="263"/>
    </location>
</feature>
<feature type="signal peptide" evidence="1">
    <location>
        <begin position="1"/>
        <end position="31"/>
    </location>
</feature>
<dbReference type="STRING" id="1123265.GCA_000686625_04927"/>
<gene>
    <name evidence="3" type="ORF">NCTC11429_00165</name>
</gene>
<accession>A0A4U9U739</accession>
<dbReference type="InterPro" id="IPR011008">
    <property type="entry name" value="Dimeric_a/b-barrel"/>
</dbReference>
<reference evidence="3 4" key="1">
    <citation type="submission" date="2019-05" db="EMBL/GenBank/DDBJ databases">
        <authorList>
            <consortium name="Pathogen Informatics"/>
        </authorList>
    </citation>
    <scope>NUCLEOTIDE SEQUENCE [LARGE SCALE GENOMIC DNA]</scope>
    <source>
        <strain evidence="3 4">NCTC11429</strain>
    </source>
</reference>
<evidence type="ECO:0000313" key="4">
    <source>
        <dbReference type="Proteomes" id="UP000308196"/>
    </source>
</evidence>
<dbReference type="SUPFAM" id="SSF54909">
    <property type="entry name" value="Dimeric alpha+beta barrel"/>
    <property type="match status" value="1"/>
</dbReference>